<keyword evidence="3" id="KW-0732">Signal</keyword>
<evidence type="ECO:0000256" key="5">
    <source>
        <dbReference type="ARBA" id="ARBA00023139"/>
    </source>
</evidence>
<organism evidence="8 9">
    <name type="scientific">Parabacteroides faecalis</name>
    <dbReference type="NCBI Taxonomy" id="2924040"/>
    <lineage>
        <taxon>Bacteria</taxon>
        <taxon>Pseudomonadati</taxon>
        <taxon>Bacteroidota</taxon>
        <taxon>Bacteroidia</taxon>
        <taxon>Bacteroidales</taxon>
        <taxon>Tannerellaceae</taxon>
        <taxon>Parabacteroides</taxon>
    </lineage>
</organism>
<gene>
    <name evidence="8" type="ORF">MUN53_14945</name>
</gene>
<keyword evidence="6" id="KW-0998">Cell outer membrane</keyword>
<dbReference type="PROSITE" id="PS51257">
    <property type="entry name" value="PROKAR_LIPOPROTEIN"/>
    <property type="match status" value="1"/>
</dbReference>
<keyword evidence="9" id="KW-1185">Reference proteome</keyword>
<dbReference type="Pfam" id="PF08842">
    <property type="entry name" value="Mfa2"/>
    <property type="match status" value="1"/>
</dbReference>
<evidence type="ECO:0000256" key="7">
    <source>
        <dbReference type="ARBA" id="ARBA00023288"/>
    </source>
</evidence>
<dbReference type="EMBL" id="JAKZMM010000046">
    <property type="protein sequence ID" value="MCJ2381886.1"/>
    <property type="molecule type" value="Genomic_DNA"/>
</dbReference>
<evidence type="ECO:0000313" key="9">
    <source>
        <dbReference type="Proteomes" id="UP001165444"/>
    </source>
</evidence>
<evidence type="ECO:0000313" key="8">
    <source>
        <dbReference type="EMBL" id="MCJ2381886.1"/>
    </source>
</evidence>
<sequence length="323" mass="36129">MNRIILVGSIILMGLFSCSKEDDLDQQITPQKLVSPDLTAYVANTDQTTSPMTGFLEIYPCTEGTSIYFGNYVEDKKTAFNAFYPIENGEIYAGYYRKLSVPENIYNLVYWGTPVNNNDPIYESPAIKNPEIRIDTDLSKLYLELRKNSDDDTYRPVFDLVYALREKNLANEDLSTSLDRVVAGLKVIVKTSNGTPFSANISKMEVRINGIAEKLNFYTAEPENKTKTVKFELKRSADNKQMTTGTVMLFPSTENPLLELFITLSDGSTHSVSKNLSSTLSANNRLTLNIIVGDIFGGGSESGYFTVQNWIESTETIEFPVIP</sequence>
<evidence type="ECO:0000256" key="2">
    <source>
        <dbReference type="ARBA" id="ARBA00007248"/>
    </source>
</evidence>
<proteinExistence type="inferred from homology"/>
<protein>
    <submittedName>
        <fullName evidence="8">FimB/Mfa2 family fimbrial subunit</fullName>
    </submittedName>
</protein>
<name>A0ABT0C5P2_9BACT</name>
<evidence type="ECO:0000256" key="6">
    <source>
        <dbReference type="ARBA" id="ARBA00023237"/>
    </source>
</evidence>
<keyword evidence="4" id="KW-0472">Membrane</keyword>
<comment type="similarity">
    <text evidence="2">Belongs to the bacteroidetes fimbrillin superfamily. FimB/Mfa2 family.</text>
</comment>
<evidence type="ECO:0000256" key="1">
    <source>
        <dbReference type="ARBA" id="ARBA00004442"/>
    </source>
</evidence>
<dbReference type="InterPro" id="IPR014941">
    <property type="entry name" value="FimB/Mfa2/Mfa3"/>
</dbReference>
<accession>A0ABT0C5P2</accession>
<dbReference type="Proteomes" id="UP001165444">
    <property type="component" value="Unassembled WGS sequence"/>
</dbReference>
<evidence type="ECO:0000256" key="4">
    <source>
        <dbReference type="ARBA" id="ARBA00023136"/>
    </source>
</evidence>
<reference evidence="8 9" key="1">
    <citation type="submission" date="2022-03" db="EMBL/GenBank/DDBJ databases">
        <title>Parabacteroides sp. nov. isolated from swine feces.</title>
        <authorList>
            <person name="Bak J.E."/>
        </authorList>
    </citation>
    <scope>NUCLEOTIDE SEQUENCE [LARGE SCALE GENOMIC DNA]</scope>
    <source>
        <strain evidence="8 9">AGMB00274</strain>
    </source>
</reference>
<comment type="caution">
    <text evidence="8">The sequence shown here is derived from an EMBL/GenBank/DDBJ whole genome shotgun (WGS) entry which is preliminary data.</text>
</comment>
<keyword evidence="7" id="KW-0449">Lipoprotein</keyword>
<keyword evidence="5" id="KW-0564">Palmitate</keyword>
<comment type="subcellular location">
    <subcellularLocation>
        <location evidence="1">Cell outer membrane</location>
    </subcellularLocation>
</comment>
<evidence type="ECO:0000256" key="3">
    <source>
        <dbReference type="ARBA" id="ARBA00022729"/>
    </source>
</evidence>
<dbReference type="RefSeq" id="WP_243326310.1">
    <property type="nucleotide sequence ID" value="NZ_JAKZMM010000046.1"/>
</dbReference>